<gene>
    <name evidence="4" type="ORF">GUJ93_ZPchr0002g24735</name>
</gene>
<evidence type="ECO:0000256" key="3">
    <source>
        <dbReference type="ARBA" id="ARBA00022691"/>
    </source>
</evidence>
<reference evidence="4" key="2">
    <citation type="submission" date="2021-02" db="EMBL/GenBank/DDBJ databases">
        <authorList>
            <person name="Kimball J.A."/>
            <person name="Haas M.W."/>
            <person name="Macchietto M."/>
            <person name="Kono T."/>
            <person name="Duquette J."/>
            <person name="Shao M."/>
        </authorList>
    </citation>
    <scope>NUCLEOTIDE SEQUENCE</scope>
    <source>
        <tissue evidence="4">Fresh leaf tissue</tissue>
    </source>
</reference>
<comment type="caution">
    <text evidence="4">The sequence shown here is derived from an EMBL/GenBank/DDBJ whole genome shotgun (WGS) entry which is preliminary data.</text>
</comment>
<proteinExistence type="predicted"/>
<protein>
    <recommendedName>
        <fullName evidence="6">Caffeoyl-CoA O-methyltransferase</fullName>
    </recommendedName>
</protein>
<dbReference type="InterPro" id="IPR050362">
    <property type="entry name" value="Cation-dep_OMT"/>
</dbReference>
<dbReference type="GO" id="GO:0008757">
    <property type="term" value="F:S-adenosylmethionine-dependent methyltransferase activity"/>
    <property type="evidence" value="ECO:0007669"/>
    <property type="project" value="TreeGrafter"/>
</dbReference>
<evidence type="ECO:0000256" key="2">
    <source>
        <dbReference type="ARBA" id="ARBA00022679"/>
    </source>
</evidence>
<keyword evidence="2" id="KW-0808">Transferase</keyword>
<dbReference type="Pfam" id="PF01596">
    <property type="entry name" value="Methyltransf_3"/>
    <property type="match status" value="1"/>
</dbReference>
<sequence length="263" mass="27979">MASAGGGNNGGDVLPDIHRAGDSKTLLKSNALYQCFFSDATGARMQYILDTTVLPQEPPCLRELRHLTDKHELALMASPADEMQLLGMLVKMIGAKNAIEVGVFTGHSLLATALALPDDGKVVAIDRDRRCYDGVGRAAVAKAGVAHKVDFREGVALDVLDQLLAADGSEGKFDFAFVDADKANYVNYHERLLRLVRVGGLVVYDNTLWGGAVAMPPGAPMSAMDRSVSAAIKVLNAFVAADPRVEACQLPVADGVTICRRTV</sequence>
<dbReference type="InterPro" id="IPR002935">
    <property type="entry name" value="SAM_O-MeTrfase"/>
</dbReference>
<dbReference type="OrthoDB" id="10251242at2759"/>
<evidence type="ECO:0000313" key="5">
    <source>
        <dbReference type="Proteomes" id="UP000729402"/>
    </source>
</evidence>
<dbReference type="Proteomes" id="UP000729402">
    <property type="component" value="Unassembled WGS sequence"/>
</dbReference>
<dbReference type="CDD" id="cd02440">
    <property type="entry name" value="AdoMet_MTases"/>
    <property type="match status" value="1"/>
</dbReference>
<keyword evidence="3" id="KW-0949">S-adenosyl-L-methionine</keyword>
<dbReference type="PANTHER" id="PTHR10509">
    <property type="entry name" value="O-METHYLTRANSFERASE-RELATED"/>
    <property type="match status" value="1"/>
</dbReference>
<dbReference type="PANTHER" id="PTHR10509:SF66">
    <property type="entry name" value="TRICIN SYNTHASE 1"/>
    <property type="match status" value="1"/>
</dbReference>
<dbReference type="EMBL" id="JAAALK010000287">
    <property type="protein sequence ID" value="KAG8057150.1"/>
    <property type="molecule type" value="Genomic_DNA"/>
</dbReference>
<evidence type="ECO:0000256" key="1">
    <source>
        <dbReference type="ARBA" id="ARBA00022603"/>
    </source>
</evidence>
<dbReference type="PROSITE" id="PS51682">
    <property type="entry name" value="SAM_OMT_I"/>
    <property type="match status" value="1"/>
</dbReference>
<evidence type="ECO:0000313" key="4">
    <source>
        <dbReference type="EMBL" id="KAG8057150.1"/>
    </source>
</evidence>
<accession>A0A8J5VA64</accession>
<organism evidence="4 5">
    <name type="scientific">Zizania palustris</name>
    <name type="common">Northern wild rice</name>
    <dbReference type="NCBI Taxonomy" id="103762"/>
    <lineage>
        <taxon>Eukaryota</taxon>
        <taxon>Viridiplantae</taxon>
        <taxon>Streptophyta</taxon>
        <taxon>Embryophyta</taxon>
        <taxon>Tracheophyta</taxon>
        <taxon>Spermatophyta</taxon>
        <taxon>Magnoliopsida</taxon>
        <taxon>Liliopsida</taxon>
        <taxon>Poales</taxon>
        <taxon>Poaceae</taxon>
        <taxon>BOP clade</taxon>
        <taxon>Oryzoideae</taxon>
        <taxon>Oryzeae</taxon>
        <taxon>Zizaniinae</taxon>
        <taxon>Zizania</taxon>
    </lineage>
</organism>
<keyword evidence="1" id="KW-0489">Methyltransferase</keyword>
<dbReference type="GO" id="GO:0008171">
    <property type="term" value="F:O-methyltransferase activity"/>
    <property type="evidence" value="ECO:0007669"/>
    <property type="project" value="InterPro"/>
</dbReference>
<dbReference type="AlphaFoldDB" id="A0A8J5VA64"/>
<reference evidence="4" key="1">
    <citation type="journal article" date="2021" name="bioRxiv">
        <title>Whole Genome Assembly and Annotation of Northern Wild Rice, Zizania palustris L., Supports a Whole Genome Duplication in the Zizania Genus.</title>
        <authorList>
            <person name="Haas M."/>
            <person name="Kono T."/>
            <person name="Macchietto M."/>
            <person name="Millas R."/>
            <person name="McGilp L."/>
            <person name="Shao M."/>
            <person name="Duquette J."/>
            <person name="Hirsch C.N."/>
            <person name="Kimball J."/>
        </authorList>
    </citation>
    <scope>NUCLEOTIDE SEQUENCE</scope>
    <source>
        <tissue evidence="4">Fresh leaf tissue</tissue>
    </source>
</reference>
<name>A0A8J5VA64_ZIZPA</name>
<evidence type="ECO:0008006" key="6">
    <source>
        <dbReference type="Google" id="ProtNLM"/>
    </source>
</evidence>
<dbReference type="GO" id="GO:0032259">
    <property type="term" value="P:methylation"/>
    <property type="evidence" value="ECO:0007669"/>
    <property type="project" value="UniProtKB-KW"/>
</dbReference>
<keyword evidence="5" id="KW-1185">Reference proteome</keyword>